<dbReference type="NCBIfam" id="TIGR00026">
    <property type="entry name" value="hi_GC_TIGR00026"/>
    <property type="match status" value="1"/>
</dbReference>
<dbReference type="GO" id="GO:0070967">
    <property type="term" value="F:coenzyme F420 binding"/>
    <property type="evidence" value="ECO:0007669"/>
    <property type="project" value="TreeGrafter"/>
</dbReference>
<dbReference type="AlphaFoldDB" id="A0A4S5EQ44"/>
<organism evidence="3 4">
    <name type="scientific">Candidatus Frankia alpina</name>
    <dbReference type="NCBI Taxonomy" id="2699483"/>
    <lineage>
        <taxon>Bacteria</taxon>
        <taxon>Bacillati</taxon>
        <taxon>Actinomycetota</taxon>
        <taxon>Actinomycetes</taxon>
        <taxon>Frankiales</taxon>
        <taxon>Frankiaceae</taxon>
        <taxon>Frankia</taxon>
    </lineage>
</organism>
<dbReference type="PANTHER" id="PTHR39428:SF3">
    <property type="entry name" value="DEAZAFLAVIN-DEPENDENT NITROREDUCTASE"/>
    <property type="match status" value="1"/>
</dbReference>
<comment type="similarity">
    <text evidence="1">Belongs to the F420H(2)-dependent quinone reductase family.</text>
</comment>
<dbReference type="GO" id="GO:0005886">
    <property type="term" value="C:plasma membrane"/>
    <property type="evidence" value="ECO:0007669"/>
    <property type="project" value="TreeGrafter"/>
</dbReference>
<dbReference type="Proteomes" id="UP000305282">
    <property type="component" value="Unassembled WGS sequence"/>
</dbReference>
<gene>
    <name evidence="3" type="ORF">E7Y31_11140</name>
</gene>
<comment type="caution">
    <text evidence="3">The sequence shown here is derived from an EMBL/GenBank/DDBJ whole genome shotgun (WGS) entry which is preliminary data.</text>
</comment>
<dbReference type="RefSeq" id="WP_136448096.1">
    <property type="nucleotide sequence ID" value="NZ_SSXH01000233.1"/>
</dbReference>
<keyword evidence="4" id="KW-1185">Reference proteome</keyword>
<dbReference type="OrthoDB" id="8225825at2"/>
<dbReference type="InterPro" id="IPR004378">
    <property type="entry name" value="F420H2_quin_Rdtase"/>
</dbReference>
<proteinExistence type="inferred from homology"/>
<evidence type="ECO:0000256" key="2">
    <source>
        <dbReference type="ARBA" id="ARBA00049106"/>
    </source>
</evidence>
<accession>A0A4S5EQ44</accession>
<dbReference type="InterPro" id="IPR012349">
    <property type="entry name" value="Split_barrel_FMN-bd"/>
</dbReference>
<dbReference type="PANTHER" id="PTHR39428">
    <property type="entry name" value="F420H(2)-DEPENDENT QUINONE REDUCTASE RV1261C"/>
    <property type="match status" value="1"/>
</dbReference>
<dbReference type="Gene3D" id="2.30.110.10">
    <property type="entry name" value="Electron Transport, Fmn-binding Protein, Chain A"/>
    <property type="match status" value="1"/>
</dbReference>
<dbReference type="SUPFAM" id="SSF50475">
    <property type="entry name" value="FMN-binding split barrel"/>
    <property type="match status" value="1"/>
</dbReference>
<dbReference type="GO" id="GO:0016491">
    <property type="term" value="F:oxidoreductase activity"/>
    <property type="evidence" value="ECO:0007669"/>
    <property type="project" value="InterPro"/>
</dbReference>
<protein>
    <submittedName>
        <fullName evidence="3">Nitroreductase family deazaflavin-dependent oxidoreductase</fullName>
    </submittedName>
</protein>
<comment type="catalytic activity">
    <reaction evidence="2">
        <text>oxidized coenzyme F420-(gamma-L-Glu)(n) + a quinol + H(+) = reduced coenzyme F420-(gamma-L-Glu)(n) + a quinone</text>
        <dbReference type="Rhea" id="RHEA:39663"/>
        <dbReference type="Rhea" id="RHEA-COMP:12939"/>
        <dbReference type="Rhea" id="RHEA-COMP:14378"/>
        <dbReference type="ChEBI" id="CHEBI:15378"/>
        <dbReference type="ChEBI" id="CHEBI:24646"/>
        <dbReference type="ChEBI" id="CHEBI:132124"/>
        <dbReference type="ChEBI" id="CHEBI:133980"/>
        <dbReference type="ChEBI" id="CHEBI:139511"/>
    </reaction>
</comment>
<name>A0A4S5EQ44_9ACTN</name>
<dbReference type="EMBL" id="SSXH01000233">
    <property type="protein sequence ID" value="THJ74485.1"/>
    <property type="molecule type" value="Genomic_DNA"/>
</dbReference>
<evidence type="ECO:0000256" key="1">
    <source>
        <dbReference type="ARBA" id="ARBA00008710"/>
    </source>
</evidence>
<sequence length="145" mass="16043">MSKKTFTAQDIEDYITEYRATGGKPTGRFEGPTRLLLHSGHDADGRPHIVPLSYFADADKDHCVVLAINDGLDEDPQWLRHLRAHPEVTAEIGSDTVRLTATEIHGEERDAIYARHAERFPILLEFQSATTRVIPVVALAPTGSA</sequence>
<evidence type="ECO:0000313" key="3">
    <source>
        <dbReference type="EMBL" id="THJ74485.1"/>
    </source>
</evidence>
<dbReference type="Pfam" id="PF04075">
    <property type="entry name" value="F420H2_quin_red"/>
    <property type="match status" value="1"/>
</dbReference>
<reference evidence="3 4" key="1">
    <citation type="submission" date="2019-04" db="EMBL/GenBank/DDBJ databases">
        <title>Draft genome sequences for three unisolated Alnus-infective Frankia Sp+ strains, AgTrS, AiOr and AvVan, the first sequenced Frankia strains able to sporulate in-planta.</title>
        <authorList>
            <person name="Bethencourt L."/>
            <person name="Vautrin F."/>
            <person name="Taib N."/>
            <person name="Dubost A."/>
            <person name="Castro-Garcia L."/>
            <person name="Imbaud O."/>
            <person name="Abrouk D."/>
            <person name="Fournier P."/>
            <person name="Briolay J."/>
            <person name="Nguyen A."/>
            <person name="Normand P."/>
            <person name="Fernandez M.P."/>
            <person name="Brochier-Armanet C."/>
            <person name="Herrera-Belaroussi A."/>
        </authorList>
    </citation>
    <scope>NUCLEOTIDE SEQUENCE [LARGE SCALE GENOMIC DNA]</scope>
    <source>
        <strain evidence="3 4">AvVan</strain>
    </source>
</reference>
<evidence type="ECO:0000313" key="4">
    <source>
        <dbReference type="Proteomes" id="UP000305282"/>
    </source>
</evidence>